<feature type="transmembrane region" description="Helical" evidence="2">
    <location>
        <begin position="144"/>
        <end position="166"/>
    </location>
</feature>
<dbReference type="InterPro" id="IPR035166">
    <property type="entry name" value="DUF5336"/>
</dbReference>
<proteinExistence type="predicted"/>
<feature type="transmembrane region" description="Helical" evidence="2">
    <location>
        <begin position="52"/>
        <end position="73"/>
    </location>
</feature>
<dbReference type="AlphaFoldDB" id="A0A378SWG8"/>
<feature type="compositionally biased region" description="Low complexity" evidence="1">
    <location>
        <begin position="191"/>
        <end position="224"/>
    </location>
</feature>
<dbReference type="EMBL" id="UGQQ01000001">
    <property type="protein sequence ID" value="STZ52848.1"/>
    <property type="molecule type" value="Genomic_DNA"/>
</dbReference>
<dbReference type="Proteomes" id="UP000254945">
    <property type="component" value="Unassembled WGS sequence"/>
</dbReference>
<dbReference type="Pfam" id="PF17270">
    <property type="entry name" value="DUF5336"/>
    <property type="match status" value="1"/>
</dbReference>
<evidence type="ECO:0000256" key="2">
    <source>
        <dbReference type="SAM" id="Phobius"/>
    </source>
</evidence>
<feature type="region of interest" description="Disordered" evidence="1">
    <location>
        <begin position="191"/>
        <end position="298"/>
    </location>
</feature>
<feature type="transmembrane region" description="Helical" evidence="2">
    <location>
        <begin position="93"/>
        <end position="111"/>
    </location>
</feature>
<name>A0A378SWG8_9MYCO</name>
<feature type="compositionally biased region" description="Low complexity" evidence="1">
    <location>
        <begin position="258"/>
        <end position="298"/>
    </location>
</feature>
<accession>A0A378SWG8</accession>
<gene>
    <name evidence="3" type="ORF">NCTC4524_00482</name>
</gene>
<protein>
    <submittedName>
        <fullName evidence="3">Antigen 34 kDa</fullName>
    </submittedName>
</protein>
<keyword evidence="2" id="KW-0472">Membrane</keyword>
<organism evidence="3 4">
    <name type="scientific">Mycolicibacterium senegalense</name>
    <dbReference type="NCBI Taxonomy" id="1796"/>
    <lineage>
        <taxon>Bacteria</taxon>
        <taxon>Bacillati</taxon>
        <taxon>Actinomycetota</taxon>
        <taxon>Actinomycetes</taxon>
        <taxon>Mycobacteriales</taxon>
        <taxon>Mycobacteriaceae</taxon>
        <taxon>Mycolicibacterium</taxon>
    </lineage>
</organism>
<reference evidence="3 4" key="1">
    <citation type="submission" date="2018-06" db="EMBL/GenBank/DDBJ databases">
        <authorList>
            <consortium name="Pathogen Informatics"/>
            <person name="Doyle S."/>
        </authorList>
    </citation>
    <scope>NUCLEOTIDE SEQUENCE [LARGE SCALE GENOMIC DNA]</scope>
    <source>
        <strain evidence="3 4">NCTC4524</strain>
    </source>
</reference>
<sequence>MTYPPSNPGYPPQSGSQFDATQQFAKAVPASVPAAPAASAGAESGDNKMSEILLAVVAVAGLLIYLLRFAPLLDLSGLAGGGQVVSSGDPTGWTIDAAVLAALVAGVSLLPKQKNWTAVAAVISTFSLLSAIYFTIELSSVLDWGFYVILVLALVQAGAAIAALLFDAGIITPPAPKPQFDQHAQYGQYGGPSQYYGQQHQPQHGGQPYQQAQPQRPGYPSQYGGYSGAPNTGGFPVQAPQGQQGQQPSGPPTPPTGYPTYGQPQQQQQSGSSAPTTAFQAEQQAQQSPSQQSGPASS</sequence>
<evidence type="ECO:0000313" key="3">
    <source>
        <dbReference type="EMBL" id="STZ52848.1"/>
    </source>
</evidence>
<dbReference type="STRING" id="1796.ABW05_21980"/>
<feature type="transmembrane region" description="Helical" evidence="2">
    <location>
        <begin position="118"/>
        <end position="138"/>
    </location>
</feature>
<feature type="compositionally biased region" description="Low complexity" evidence="1">
    <location>
        <begin position="238"/>
        <end position="248"/>
    </location>
</feature>
<keyword evidence="2" id="KW-0812">Transmembrane</keyword>
<evidence type="ECO:0000313" key="4">
    <source>
        <dbReference type="Proteomes" id="UP000254945"/>
    </source>
</evidence>
<dbReference type="RefSeq" id="WP_036392313.1">
    <property type="nucleotide sequence ID" value="NZ_CP081000.1"/>
</dbReference>
<keyword evidence="2" id="KW-1133">Transmembrane helix</keyword>
<evidence type="ECO:0000256" key="1">
    <source>
        <dbReference type="SAM" id="MobiDB-lite"/>
    </source>
</evidence>